<accession>A0A3N1DAS3</accession>
<dbReference type="InterPro" id="IPR018189">
    <property type="entry name" value="Phosphoglucose_isomerase_CS"/>
</dbReference>
<evidence type="ECO:0000313" key="10">
    <source>
        <dbReference type="EMBL" id="ROO90576.1"/>
    </source>
</evidence>
<feature type="active site" evidence="8">
    <location>
        <position position="504"/>
    </location>
</feature>
<dbReference type="Gene3D" id="1.10.1390.10">
    <property type="match status" value="1"/>
</dbReference>
<dbReference type="PRINTS" id="PR00662">
    <property type="entry name" value="G6PISOMERASE"/>
</dbReference>
<reference evidence="10 11" key="1">
    <citation type="submission" date="2018-11" db="EMBL/GenBank/DDBJ databases">
        <title>Sequencing the genomes of 1000 actinobacteria strains.</title>
        <authorList>
            <person name="Klenk H.-P."/>
        </authorList>
    </citation>
    <scope>NUCLEOTIDE SEQUENCE [LARGE SCALE GENOMIC DNA]</scope>
    <source>
        <strain evidence="10 11">DSM 44254</strain>
    </source>
</reference>
<dbReference type="OrthoDB" id="140919at2"/>
<dbReference type="UniPathway" id="UPA00138"/>
<evidence type="ECO:0000256" key="7">
    <source>
        <dbReference type="ARBA" id="ARBA00029321"/>
    </source>
</evidence>
<sequence>MGGEVVRGVEWEGLRKHFGEVEGRTLRELFAEDPGRVARMGVQAGDLFLDYSKHRVTDETVGLLVALAEKAGLRDAVERMFSGEHINVSEDRAVLHTALRLPADASLHVDGQDVVADVHEVLDKMGAFAEKIRSKEWRGATGEPIATVVNIGIGGSDLGPAMAYEALLDYADAGITARFVSNIDPADLDGKLRGLDPATTLFVVSSKTFTTIETLTNARVARSWLVDALGEDAVGKHFAAVSTNAEKVAEFGIDTANMFGFWDWVGGRYSYDGAIGLSLMVAIGPARFREMLDGFHTIDEHFRTTPFEKNMPVLMGMLGIWYTDFFGAQTRAVLPYAQRLHRFPAYLQQLTMESNGKSVKADGSPVEVDTGEIFWGEPGTNGQHAFYQLLHQGTRLVPADFIGFAEPFADQAGMHDILTANLLAQTSALAFGKTAAEIAAEGTPPEIVPHKVMPGNRPTSTILAPKLTPRVLGELVALYEHVVFVEGVIWGIDSFDQWGVELGKKMALGLEPALTSEEPPGDFADASTESLVRRYRALRGRRV</sequence>
<name>A0A3N1DAS3_9ACTN</name>
<evidence type="ECO:0000313" key="11">
    <source>
        <dbReference type="Proteomes" id="UP000272400"/>
    </source>
</evidence>
<dbReference type="RefSeq" id="WP_123669512.1">
    <property type="nucleotide sequence ID" value="NZ_RJKE01000001.1"/>
</dbReference>
<gene>
    <name evidence="8" type="primary">pgi</name>
    <name evidence="10" type="ORF">EDD29_8307</name>
</gene>
<dbReference type="GO" id="GO:0097367">
    <property type="term" value="F:carbohydrate derivative binding"/>
    <property type="evidence" value="ECO:0007669"/>
    <property type="project" value="InterPro"/>
</dbReference>
<dbReference type="PROSITE" id="PS51463">
    <property type="entry name" value="P_GLUCOSE_ISOMERASE_3"/>
    <property type="match status" value="1"/>
</dbReference>
<dbReference type="InterPro" id="IPR023096">
    <property type="entry name" value="G6P_Isomerase_C"/>
</dbReference>
<evidence type="ECO:0000256" key="4">
    <source>
        <dbReference type="ARBA" id="ARBA00022490"/>
    </source>
</evidence>
<dbReference type="EC" id="5.3.1.9" evidence="8"/>
<protein>
    <recommendedName>
        <fullName evidence="8">Glucose-6-phosphate isomerase</fullName>
        <shortName evidence="8">GPI</shortName>
        <ecNumber evidence="8">5.3.1.9</ecNumber>
    </recommendedName>
    <alternativeName>
        <fullName evidence="8">Phosphoglucose isomerase</fullName>
        <shortName evidence="8">PGI</shortName>
    </alternativeName>
    <alternativeName>
        <fullName evidence="8">Phosphohexose isomerase</fullName>
        <shortName evidence="8">PHI</shortName>
    </alternativeName>
</protein>
<dbReference type="InterPro" id="IPR046348">
    <property type="entry name" value="SIS_dom_sf"/>
</dbReference>
<comment type="caution">
    <text evidence="10">The sequence shown here is derived from an EMBL/GenBank/DDBJ whole genome shotgun (WGS) entry which is preliminary data.</text>
</comment>
<dbReference type="UniPathway" id="UPA00109">
    <property type="reaction ID" value="UER00181"/>
</dbReference>
<dbReference type="GO" id="GO:0048029">
    <property type="term" value="F:monosaccharide binding"/>
    <property type="evidence" value="ECO:0007669"/>
    <property type="project" value="TreeGrafter"/>
</dbReference>
<comment type="subcellular location">
    <subcellularLocation>
        <location evidence="8">Cytoplasm</location>
    </subcellularLocation>
</comment>
<comment type="catalytic activity">
    <reaction evidence="7 8 9">
        <text>alpha-D-glucose 6-phosphate = beta-D-fructose 6-phosphate</text>
        <dbReference type="Rhea" id="RHEA:11816"/>
        <dbReference type="ChEBI" id="CHEBI:57634"/>
        <dbReference type="ChEBI" id="CHEBI:58225"/>
        <dbReference type="EC" id="5.3.1.9"/>
    </reaction>
</comment>
<evidence type="ECO:0000256" key="8">
    <source>
        <dbReference type="HAMAP-Rule" id="MF_00473"/>
    </source>
</evidence>
<dbReference type="PANTHER" id="PTHR11469">
    <property type="entry name" value="GLUCOSE-6-PHOSPHATE ISOMERASE"/>
    <property type="match status" value="1"/>
</dbReference>
<dbReference type="CDD" id="cd05015">
    <property type="entry name" value="SIS_PGI_1"/>
    <property type="match status" value="1"/>
</dbReference>
<evidence type="ECO:0000256" key="9">
    <source>
        <dbReference type="RuleBase" id="RU000612"/>
    </source>
</evidence>
<dbReference type="PANTHER" id="PTHR11469:SF1">
    <property type="entry name" value="GLUCOSE-6-PHOSPHATE ISOMERASE"/>
    <property type="match status" value="1"/>
</dbReference>
<dbReference type="AlphaFoldDB" id="A0A3N1DAS3"/>
<dbReference type="NCBIfam" id="NF001211">
    <property type="entry name" value="PRK00179.1"/>
    <property type="match status" value="1"/>
</dbReference>
<dbReference type="InterPro" id="IPR035482">
    <property type="entry name" value="SIS_PGI_2"/>
</dbReference>
<feature type="active site" evidence="8">
    <location>
        <position position="384"/>
    </location>
</feature>
<keyword evidence="5 8" id="KW-0324">Glycolysis</keyword>
<dbReference type="PROSITE" id="PS00174">
    <property type="entry name" value="P_GLUCOSE_ISOMERASE_2"/>
    <property type="match status" value="1"/>
</dbReference>
<dbReference type="InterPro" id="IPR035476">
    <property type="entry name" value="SIS_PGI_1"/>
</dbReference>
<dbReference type="FunFam" id="3.40.50.10490:FF:000018">
    <property type="entry name" value="Glucose-6-phosphate isomerase"/>
    <property type="match status" value="1"/>
</dbReference>
<comment type="similarity">
    <text evidence="2 8 9">Belongs to the GPI family.</text>
</comment>
<proteinExistence type="inferred from homology"/>
<dbReference type="GO" id="GO:0006096">
    <property type="term" value="P:glycolytic process"/>
    <property type="evidence" value="ECO:0007669"/>
    <property type="project" value="UniProtKB-UniRule"/>
</dbReference>
<keyword evidence="6 8" id="KW-0413">Isomerase</keyword>
<evidence type="ECO:0000256" key="5">
    <source>
        <dbReference type="ARBA" id="ARBA00023152"/>
    </source>
</evidence>
<dbReference type="Proteomes" id="UP000272400">
    <property type="component" value="Unassembled WGS sequence"/>
</dbReference>
<dbReference type="GO" id="GO:0004347">
    <property type="term" value="F:glucose-6-phosphate isomerase activity"/>
    <property type="evidence" value="ECO:0007669"/>
    <property type="project" value="UniProtKB-UniRule"/>
</dbReference>
<dbReference type="GO" id="GO:0005829">
    <property type="term" value="C:cytosol"/>
    <property type="evidence" value="ECO:0007669"/>
    <property type="project" value="TreeGrafter"/>
</dbReference>
<dbReference type="EMBL" id="RJKE01000001">
    <property type="protein sequence ID" value="ROO90576.1"/>
    <property type="molecule type" value="Genomic_DNA"/>
</dbReference>
<evidence type="ECO:0000256" key="3">
    <source>
        <dbReference type="ARBA" id="ARBA00022432"/>
    </source>
</evidence>
<dbReference type="GO" id="GO:0051156">
    <property type="term" value="P:glucose 6-phosphate metabolic process"/>
    <property type="evidence" value="ECO:0007669"/>
    <property type="project" value="TreeGrafter"/>
</dbReference>
<feature type="active site" description="Proton donor" evidence="8">
    <location>
        <position position="353"/>
    </location>
</feature>
<keyword evidence="11" id="KW-1185">Reference proteome</keyword>
<dbReference type="InterPro" id="IPR001672">
    <property type="entry name" value="G6P_Isomerase"/>
</dbReference>
<keyword evidence="4 8" id="KW-0963">Cytoplasm</keyword>
<dbReference type="CDD" id="cd05016">
    <property type="entry name" value="SIS_PGI_2"/>
    <property type="match status" value="1"/>
</dbReference>
<evidence type="ECO:0000256" key="2">
    <source>
        <dbReference type="ARBA" id="ARBA00006604"/>
    </source>
</evidence>
<dbReference type="Gene3D" id="3.40.50.10490">
    <property type="entry name" value="Glucose-6-phosphate isomerase like protein, domain 1"/>
    <property type="match status" value="2"/>
</dbReference>
<dbReference type="SUPFAM" id="SSF53697">
    <property type="entry name" value="SIS domain"/>
    <property type="match status" value="1"/>
</dbReference>
<keyword evidence="3 8" id="KW-0312">Gluconeogenesis</keyword>
<dbReference type="Pfam" id="PF00342">
    <property type="entry name" value="PGI"/>
    <property type="match status" value="1"/>
</dbReference>
<evidence type="ECO:0000256" key="1">
    <source>
        <dbReference type="ARBA" id="ARBA00004926"/>
    </source>
</evidence>
<organism evidence="10 11">
    <name type="scientific">Actinocorallia herbida</name>
    <dbReference type="NCBI Taxonomy" id="58109"/>
    <lineage>
        <taxon>Bacteria</taxon>
        <taxon>Bacillati</taxon>
        <taxon>Actinomycetota</taxon>
        <taxon>Actinomycetes</taxon>
        <taxon>Streptosporangiales</taxon>
        <taxon>Thermomonosporaceae</taxon>
        <taxon>Actinocorallia</taxon>
    </lineage>
</organism>
<comment type="function">
    <text evidence="8">Catalyzes the reversible isomerization of glucose-6-phosphate to fructose-6-phosphate.</text>
</comment>
<comment type="pathway">
    <text evidence="8">Carbohydrate biosynthesis; gluconeogenesis.</text>
</comment>
<evidence type="ECO:0000256" key="6">
    <source>
        <dbReference type="ARBA" id="ARBA00023235"/>
    </source>
</evidence>
<dbReference type="GO" id="GO:0006094">
    <property type="term" value="P:gluconeogenesis"/>
    <property type="evidence" value="ECO:0007669"/>
    <property type="project" value="UniProtKB-UniRule"/>
</dbReference>
<comment type="pathway">
    <text evidence="1 8 9">Carbohydrate degradation; glycolysis; D-glyceraldehyde 3-phosphate and glycerone phosphate from D-glucose: step 2/4.</text>
</comment>
<dbReference type="HAMAP" id="MF_00473">
    <property type="entry name" value="G6P_isomerase"/>
    <property type="match status" value="1"/>
</dbReference>